<gene>
    <name evidence="1" type="ORF">CDAR_196151</name>
</gene>
<evidence type="ECO:0000313" key="2">
    <source>
        <dbReference type="Proteomes" id="UP001054837"/>
    </source>
</evidence>
<evidence type="ECO:0000313" key="1">
    <source>
        <dbReference type="EMBL" id="GIX71495.1"/>
    </source>
</evidence>
<reference evidence="1 2" key="1">
    <citation type="submission" date="2021-06" db="EMBL/GenBank/DDBJ databases">
        <title>Caerostris darwini draft genome.</title>
        <authorList>
            <person name="Kono N."/>
            <person name="Arakawa K."/>
        </authorList>
    </citation>
    <scope>NUCLEOTIDE SEQUENCE [LARGE SCALE GENOMIC DNA]</scope>
</reference>
<keyword evidence="2" id="KW-1185">Reference proteome</keyword>
<protein>
    <submittedName>
        <fullName evidence="1">Uncharacterized protein</fullName>
    </submittedName>
</protein>
<dbReference type="Proteomes" id="UP001054837">
    <property type="component" value="Unassembled WGS sequence"/>
</dbReference>
<dbReference type="AlphaFoldDB" id="A0AAV4MI20"/>
<dbReference type="EMBL" id="BPLQ01000453">
    <property type="protein sequence ID" value="GIX71495.1"/>
    <property type="molecule type" value="Genomic_DNA"/>
</dbReference>
<comment type="caution">
    <text evidence="1">The sequence shown here is derived from an EMBL/GenBank/DDBJ whole genome shotgun (WGS) entry which is preliminary data.</text>
</comment>
<accession>A0AAV4MI20</accession>
<organism evidence="1 2">
    <name type="scientific">Caerostris darwini</name>
    <dbReference type="NCBI Taxonomy" id="1538125"/>
    <lineage>
        <taxon>Eukaryota</taxon>
        <taxon>Metazoa</taxon>
        <taxon>Ecdysozoa</taxon>
        <taxon>Arthropoda</taxon>
        <taxon>Chelicerata</taxon>
        <taxon>Arachnida</taxon>
        <taxon>Araneae</taxon>
        <taxon>Araneomorphae</taxon>
        <taxon>Entelegynae</taxon>
        <taxon>Araneoidea</taxon>
        <taxon>Araneidae</taxon>
        <taxon>Caerostris</taxon>
    </lineage>
</organism>
<proteinExistence type="predicted"/>
<name>A0AAV4MI20_9ARAC</name>
<sequence length="126" mass="13889">MVVCVSNGCAYAKGGGGCSGYRKGWKKEDVPSLELVWRKKFSLMIPGALLALERTTLQTHHANLKAGKDLSNGELLHINIAATLTRSNGEGFNNAKRLRPPYHRPSTTRERDGRVFAPCIVATPWR</sequence>